<keyword evidence="2" id="KW-0732">Signal</keyword>
<feature type="signal peptide" evidence="2">
    <location>
        <begin position="1"/>
        <end position="22"/>
    </location>
</feature>
<protein>
    <submittedName>
        <fullName evidence="3">Sortase family protein</fullName>
    </submittedName>
</protein>
<proteinExistence type="predicted"/>
<dbReference type="Proteomes" id="UP000198582">
    <property type="component" value="Unassembled WGS sequence"/>
</dbReference>
<dbReference type="NCBIfam" id="NF033748">
    <property type="entry name" value="class_F_sortase"/>
    <property type="match status" value="1"/>
</dbReference>
<dbReference type="InterPro" id="IPR042001">
    <property type="entry name" value="Sortase_F"/>
</dbReference>
<dbReference type="CDD" id="cd05829">
    <property type="entry name" value="Sortase_F"/>
    <property type="match status" value="1"/>
</dbReference>
<evidence type="ECO:0000313" key="4">
    <source>
        <dbReference type="Proteomes" id="UP000198582"/>
    </source>
</evidence>
<dbReference type="InterPro" id="IPR005754">
    <property type="entry name" value="Sortase"/>
</dbReference>
<dbReference type="STRING" id="394193.SAMN04489732_117208"/>
<evidence type="ECO:0000256" key="2">
    <source>
        <dbReference type="SAM" id="SignalP"/>
    </source>
</evidence>
<dbReference type="EMBL" id="FOEF01000017">
    <property type="protein sequence ID" value="SEP51890.1"/>
    <property type="molecule type" value="Genomic_DNA"/>
</dbReference>
<reference evidence="3 4" key="1">
    <citation type="submission" date="2016-10" db="EMBL/GenBank/DDBJ databases">
        <authorList>
            <person name="de Groot N.N."/>
        </authorList>
    </citation>
    <scope>NUCLEOTIDE SEQUENCE [LARGE SCALE GENOMIC DNA]</scope>
    <source>
        <strain evidence="3 4">DSM 44993</strain>
    </source>
</reference>
<keyword evidence="1" id="KW-0378">Hydrolase</keyword>
<evidence type="ECO:0000313" key="3">
    <source>
        <dbReference type="EMBL" id="SEP51890.1"/>
    </source>
</evidence>
<dbReference type="Pfam" id="PF04203">
    <property type="entry name" value="Sortase"/>
    <property type="match status" value="1"/>
</dbReference>
<feature type="chain" id="PRO_5038835752" evidence="2">
    <location>
        <begin position="23"/>
        <end position="200"/>
    </location>
</feature>
<gene>
    <name evidence="3" type="ORF">SAMN04489732_117208</name>
</gene>
<organism evidence="3 4">
    <name type="scientific">Amycolatopsis saalfeldensis</name>
    <dbReference type="NCBI Taxonomy" id="394193"/>
    <lineage>
        <taxon>Bacteria</taxon>
        <taxon>Bacillati</taxon>
        <taxon>Actinomycetota</taxon>
        <taxon>Actinomycetes</taxon>
        <taxon>Pseudonocardiales</taxon>
        <taxon>Pseudonocardiaceae</taxon>
        <taxon>Amycolatopsis</taxon>
    </lineage>
</organism>
<sequence>MIRKSFAAMVAGAALLLGGCGAGPGTAQAPPATPVQAAAPSTAVAEMPKSDPVSLDIPSIGAHSSLVPLGLNADNTVQVPPVSTPLQAGWYKFGPTPGETGPAVVLGHVDGNKHKGIFYRLKEMKPGDDVAIARQDGTTAHFKVTKVDEVPKDVFPSDAVYGDTAGPELRLITCGGVFDHSSHNYVDNIIVYAGLVADGH</sequence>
<dbReference type="OrthoDB" id="525039at2"/>
<accession>A0A1H8YI69</accession>
<dbReference type="PROSITE" id="PS51257">
    <property type="entry name" value="PROKAR_LIPOPROTEIN"/>
    <property type="match status" value="1"/>
</dbReference>
<name>A0A1H8YI69_9PSEU</name>
<evidence type="ECO:0000256" key="1">
    <source>
        <dbReference type="ARBA" id="ARBA00022801"/>
    </source>
</evidence>
<dbReference type="Gene3D" id="2.40.260.10">
    <property type="entry name" value="Sortase"/>
    <property type="match status" value="1"/>
</dbReference>
<dbReference type="GO" id="GO:0016787">
    <property type="term" value="F:hydrolase activity"/>
    <property type="evidence" value="ECO:0007669"/>
    <property type="project" value="UniProtKB-KW"/>
</dbReference>
<dbReference type="AlphaFoldDB" id="A0A1H8YI69"/>
<dbReference type="InterPro" id="IPR023365">
    <property type="entry name" value="Sortase_dom-sf"/>
</dbReference>
<dbReference type="RefSeq" id="WP_091624234.1">
    <property type="nucleotide sequence ID" value="NZ_FOEF01000017.1"/>
</dbReference>
<keyword evidence="4" id="KW-1185">Reference proteome</keyword>
<dbReference type="SUPFAM" id="SSF63817">
    <property type="entry name" value="Sortase"/>
    <property type="match status" value="1"/>
</dbReference>